<evidence type="ECO:0000313" key="2">
    <source>
        <dbReference type="Proteomes" id="UP000198790"/>
    </source>
</evidence>
<keyword evidence="2" id="KW-1185">Reference proteome</keyword>
<gene>
    <name evidence="1" type="ORF">SAMN04489723_111109</name>
</gene>
<protein>
    <submittedName>
        <fullName evidence="1">Uncharacterized protein</fullName>
    </submittedName>
</protein>
<organism evidence="1 2">
    <name type="scientific">Algoriphagus aquimarinus</name>
    <dbReference type="NCBI Taxonomy" id="237018"/>
    <lineage>
        <taxon>Bacteria</taxon>
        <taxon>Pseudomonadati</taxon>
        <taxon>Bacteroidota</taxon>
        <taxon>Cytophagia</taxon>
        <taxon>Cytophagales</taxon>
        <taxon>Cyclobacteriaceae</taxon>
        <taxon>Algoriphagus</taxon>
    </lineage>
</organism>
<sequence length="66" mass="7215">MRGSRKAGGDPRPLKGRMELGAGAKNLKYIKVEKCEYHPEGVKPLIAMGETHGKERLKTIALGPRS</sequence>
<dbReference type="AlphaFoldDB" id="A0A1I1B7H5"/>
<reference evidence="1 2" key="1">
    <citation type="submission" date="2016-10" db="EMBL/GenBank/DDBJ databases">
        <authorList>
            <person name="de Groot N.N."/>
        </authorList>
    </citation>
    <scope>NUCLEOTIDE SEQUENCE [LARGE SCALE GENOMIC DNA]</scope>
    <source>
        <strain evidence="1 2">DSM 23399</strain>
    </source>
</reference>
<dbReference type="Proteomes" id="UP000198790">
    <property type="component" value="Unassembled WGS sequence"/>
</dbReference>
<evidence type="ECO:0000313" key="1">
    <source>
        <dbReference type="EMBL" id="SFB46335.1"/>
    </source>
</evidence>
<accession>A0A1I1B7H5</accession>
<proteinExistence type="predicted"/>
<name>A0A1I1B7H5_9BACT</name>
<dbReference type="EMBL" id="FOKK01000011">
    <property type="protein sequence ID" value="SFB46335.1"/>
    <property type="molecule type" value="Genomic_DNA"/>
</dbReference>